<organism evidence="1 2">
    <name type="scientific">Candidatus Schekmanbacteria bacterium RBG_16_38_10</name>
    <dbReference type="NCBI Taxonomy" id="1817879"/>
    <lineage>
        <taxon>Bacteria</taxon>
        <taxon>Candidatus Schekmaniibacteriota</taxon>
    </lineage>
</organism>
<dbReference type="AlphaFoldDB" id="A0A1F7RWF2"/>
<accession>A0A1F7RWF2</accession>
<proteinExistence type="predicted"/>
<dbReference type="Proteomes" id="UP000178797">
    <property type="component" value="Unassembled WGS sequence"/>
</dbReference>
<protein>
    <submittedName>
        <fullName evidence="1">Uncharacterized protein</fullName>
    </submittedName>
</protein>
<reference evidence="1 2" key="1">
    <citation type="journal article" date="2016" name="Nat. Commun.">
        <title>Thousands of microbial genomes shed light on interconnected biogeochemical processes in an aquifer system.</title>
        <authorList>
            <person name="Anantharaman K."/>
            <person name="Brown C.T."/>
            <person name="Hug L.A."/>
            <person name="Sharon I."/>
            <person name="Castelle C.J."/>
            <person name="Probst A.J."/>
            <person name="Thomas B.C."/>
            <person name="Singh A."/>
            <person name="Wilkins M.J."/>
            <person name="Karaoz U."/>
            <person name="Brodie E.L."/>
            <person name="Williams K.H."/>
            <person name="Hubbard S.S."/>
            <person name="Banfield J.F."/>
        </authorList>
    </citation>
    <scope>NUCLEOTIDE SEQUENCE [LARGE SCALE GENOMIC DNA]</scope>
</reference>
<name>A0A1F7RWF2_9BACT</name>
<evidence type="ECO:0000313" key="2">
    <source>
        <dbReference type="Proteomes" id="UP000178797"/>
    </source>
</evidence>
<evidence type="ECO:0000313" key="1">
    <source>
        <dbReference type="EMBL" id="OGL45895.1"/>
    </source>
</evidence>
<comment type="caution">
    <text evidence="1">The sequence shown here is derived from an EMBL/GenBank/DDBJ whole genome shotgun (WGS) entry which is preliminary data.</text>
</comment>
<sequence length="93" mass="11028">MTSRFKVLFIYPNTEMATLVPINLSLLAPCLKEAGLDVELFDTTYYKWEDINFEQKKVELLQFKPFRYEEKGVHYKETNLFVSGNWVNSNRPE</sequence>
<dbReference type="EMBL" id="MGDE01000112">
    <property type="protein sequence ID" value="OGL45895.1"/>
    <property type="molecule type" value="Genomic_DNA"/>
</dbReference>
<gene>
    <name evidence="1" type="ORF">A2W05_03060</name>
</gene>